<dbReference type="OrthoDB" id="2379475at2759"/>
<dbReference type="Pfam" id="PF02752">
    <property type="entry name" value="Arrestin_C"/>
    <property type="match status" value="1"/>
</dbReference>
<feature type="region of interest" description="Disordered" evidence="1">
    <location>
        <begin position="355"/>
        <end position="392"/>
    </location>
</feature>
<dbReference type="GO" id="GO:0030674">
    <property type="term" value="F:protein-macromolecule adaptor activity"/>
    <property type="evidence" value="ECO:0007669"/>
    <property type="project" value="TreeGrafter"/>
</dbReference>
<gene>
    <name evidence="3" type="ORF">C1645_822806</name>
</gene>
<dbReference type="GO" id="GO:0005829">
    <property type="term" value="C:cytosol"/>
    <property type="evidence" value="ECO:0007669"/>
    <property type="project" value="TreeGrafter"/>
</dbReference>
<dbReference type="InterPro" id="IPR011022">
    <property type="entry name" value="Arrestin_C-like"/>
</dbReference>
<evidence type="ECO:0000313" key="3">
    <source>
        <dbReference type="EMBL" id="RIA90888.1"/>
    </source>
</evidence>
<dbReference type="PANTHER" id="PTHR11188:SF17">
    <property type="entry name" value="FI21816P1"/>
    <property type="match status" value="1"/>
</dbReference>
<evidence type="ECO:0000256" key="1">
    <source>
        <dbReference type="SAM" id="MobiDB-lite"/>
    </source>
</evidence>
<feature type="domain" description="Arrestin C-terminal-like" evidence="2">
    <location>
        <begin position="191"/>
        <end position="325"/>
    </location>
</feature>
<keyword evidence="4" id="KW-1185">Reference proteome</keyword>
<comment type="caution">
    <text evidence="3">The sequence shown here is derived from an EMBL/GenBank/DDBJ whole genome shotgun (WGS) entry which is preliminary data.</text>
</comment>
<dbReference type="InterPro" id="IPR050357">
    <property type="entry name" value="Arrestin_domain-protein"/>
</dbReference>
<dbReference type="Proteomes" id="UP000265703">
    <property type="component" value="Unassembled WGS sequence"/>
</dbReference>
<dbReference type="GO" id="GO:0005886">
    <property type="term" value="C:plasma membrane"/>
    <property type="evidence" value="ECO:0007669"/>
    <property type="project" value="TreeGrafter"/>
</dbReference>
<evidence type="ECO:0000259" key="2">
    <source>
        <dbReference type="Pfam" id="PF02752"/>
    </source>
</evidence>
<dbReference type="PANTHER" id="PTHR11188">
    <property type="entry name" value="ARRESTIN DOMAIN CONTAINING PROTEIN"/>
    <property type="match status" value="1"/>
</dbReference>
<dbReference type="Gene3D" id="2.60.40.640">
    <property type="match status" value="1"/>
</dbReference>
<name>A0A397SXV1_9GLOM</name>
<evidence type="ECO:0000313" key="4">
    <source>
        <dbReference type="Proteomes" id="UP000265703"/>
    </source>
</evidence>
<proteinExistence type="predicted"/>
<sequence length="392" mass="44813">MSNNLHKGPPRSSYKEFNPSTYFSYLPGRKSFQQGYLGITGNASIVGFLHLKFPSNEPLYAKHIRISFSGTEFVQLHGTGPKFLTYGTNSICNITIDLWKSDDDDYQVIRDMDLPFEIPLPNDLPSSLSIDKDRGKIEYNLRAIILRKPNIRNFQGSTRIVQCTFILDRYILPPIPGPIKWKDDDHFKKGIGYEIILNNKVFGPHNPIILRVKLTFYDNYISLEDIILSLKEYTAIAAQSEIKKTSKYLGKKILRGGQIPILKKDSQYNECDVNIKFIIPKDCLGKLSWSNESFNIQVTHKVKIKVSFGIFSKHNINLEIPVKISNMLSEEEEICLTAEILHQQTVSRYFNSEISESLPRSNSPPPSYEQNYLNNHLSSLPPPSYSLNNETN</sequence>
<dbReference type="InterPro" id="IPR014752">
    <property type="entry name" value="Arrestin-like_C"/>
</dbReference>
<feature type="compositionally biased region" description="Low complexity" evidence="1">
    <location>
        <begin position="371"/>
        <end position="392"/>
    </location>
</feature>
<protein>
    <recommendedName>
        <fullName evidence="2">Arrestin C-terminal-like domain-containing protein</fullName>
    </recommendedName>
</protein>
<dbReference type="GO" id="GO:0070086">
    <property type="term" value="P:ubiquitin-dependent endocytosis"/>
    <property type="evidence" value="ECO:0007669"/>
    <property type="project" value="TreeGrafter"/>
</dbReference>
<organism evidence="3 4">
    <name type="scientific">Glomus cerebriforme</name>
    <dbReference type="NCBI Taxonomy" id="658196"/>
    <lineage>
        <taxon>Eukaryota</taxon>
        <taxon>Fungi</taxon>
        <taxon>Fungi incertae sedis</taxon>
        <taxon>Mucoromycota</taxon>
        <taxon>Glomeromycotina</taxon>
        <taxon>Glomeromycetes</taxon>
        <taxon>Glomerales</taxon>
        <taxon>Glomeraceae</taxon>
        <taxon>Glomus</taxon>
    </lineage>
</organism>
<dbReference type="AlphaFoldDB" id="A0A397SXV1"/>
<dbReference type="EMBL" id="QKYT01000168">
    <property type="protein sequence ID" value="RIA90888.1"/>
    <property type="molecule type" value="Genomic_DNA"/>
</dbReference>
<accession>A0A397SXV1</accession>
<dbReference type="STRING" id="658196.A0A397SXV1"/>
<reference evidence="3 4" key="1">
    <citation type="submission" date="2018-06" db="EMBL/GenBank/DDBJ databases">
        <title>Comparative genomics reveals the genomic features of Rhizophagus irregularis, R. cerebriforme, R. diaphanum and Gigaspora rosea, and their symbiotic lifestyle signature.</title>
        <authorList>
            <person name="Morin E."/>
            <person name="San Clemente H."/>
            <person name="Chen E.C.H."/>
            <person name="De La Providencia I."/>
            <person name="Hainaut M."/>
            <person name="Kuo A."/>
            <person name="Kohler A."/>
            <person name="Murat C."/>
            <person name="Tang N."/>
            <person name="Roy S."/>
            <person name="Loubradou J."/>
            <person name="Henrissat B."/>
            <person name="Grigoriev I.V."/>
            <person name="Corradi N."/>
            <person name="Roux C."/>
            <person name="Martin F.M."/>
        </authorList>
    </citation>
    <scope>NUCLEOTIDE SEQUENCE [LARGE SCALE GENOMIC DNA]</scope>
    <source>
        <strain evidence="3 4">DAOM 227022</strain>
    </source>
</reference>
<dbReference type="GO" id="GO:0031625">
    <property type="term" value="F:ubiquitin protein ligase binding"/>
    <property type="evidence" value="ECO:0007669"/>
    <property type="project" value="TreeGrafter"/>
</dbReference>